<keyword evidence="1" id="KW-0472">Membrane</keyword>
<reference evidence="3" key="1">
    <citation type="submission" date="2021-04" db="EMBL/GenBank/DDBJ databases">
        <title>Genome seq and assembly of Bacillus sp.</title>
        <authorList>
            <person name="Chhetri G."/>
        </authorList>
    </citation>
    <scope>NUCLEOTIDE SEQUENCE</scope>
    <source>
        <strain evidence="3">RG28</strain>
    </source>
</reference>
<evidence type="ECO:0000313" key="3">
    <source>
        <dbReference type="EMBL" id="MBP0723761.1"/>
    </source>
</evidence>
<proteinExistence type="predicted"/>
<evidence type="ECO:0000256" key="1">
    <source>
        <dbReference type="SAM" id="Phobius"/>
    </source>
</evidence>
<dbReference type="InterPro" id="IPR052710">
    <property type="entry name" value="CAAX_protease"/>
</dbReference>
<feature type="transmembrane region" description="Helical" evidence="1">
    <location>
        <begin position="71"/>
        <end position="88"/>
    </location>
</feature>
<keyword evidence="1" id="KW-0812">Transmembrane</keyword>
<evidence type="ECO:0000313" key="4">
    <source>
        <dbReference type="Proteomes" id="UP000682134"/>
    </source>
</evidence>
<keyword evidence="3" id="KW-0378">Hydrolase</keyword>
<dbReference type="InterPro" id="IPR003675">
    <property type="entry name" value="Rce1/LyrA-like_dom"/>
</dbReference>
<dbReference type="Proteomes" id="UP000682134">
    <property type="component" value="Unassembled WGS sequence"/>
</dbReference>
<dbReference type="AlphaFoldDB" id="A0A940NN52"/>
<feature type="transmembrane region" description="Helical" evidence="1">
    <location>
        <begin position="109"/>
        <end position="129"/>
    </location>
</feature>
<feature type="domain" description="CAAX prenyl protease 2/Lysostaphin resistance protein A-like" evidence="2">
    <location>
        <begin position="153"/>
        <end position="244"/>
    </location>
</feature>
<comment type="caution">
    <text evidence="3">The sequence shown here is derived from an EMBL/GenBank/DDBJ whole genome shotgun (WGS) entry which is preliminary data.</text>
</comment>
<feature type="transmembrane region" description="Helical" evidence="1">
    <location>
        <begin position="210"/>
        <end position="226"/>
    </location>
</feature>
<keyword evidence="3" id="KW-0645">Protease</keyword>
<dbReference type="PANTHER" id="PTHR36435:SF1">
    <property type="entry name" value="CAAX AMINO TERMINAL PROTEASE FAMILY PROTEIN"/>
    <property type="match status" value="1"/>
</dbReference>
<dbReference type="Pfam" id="PF02517">
    <property type="entry name" value="Rce1-like"/>
    <property type="match status" value="1"/>
</dbReference>
<keyword evidence="1" id="KW-1133">Transmembrane helix</keyword>
<name>A0A940NN52_9BACI</name>
<accession>A0A940NN52</accession>
<dbReference type="PANTHER" id="PTHR36435">
    <property type="entry name" value="SLR1288 PROTEIN"/>
    <property type="match status" value="1"/>
</dbReference>
<protein>
    <submittedName>
        <fullName evidence="3">CPBP family intramembrane metalloprotease</fullName>
    </submittedName>
</protein>
<feature type="transmembrane region" description="Helical" evidence="1">
    <location>
        <begin position="26"/>
        <end position="51"/>
    </location>
</feature>
<sequence length="254" mass="29024">MNSELQTNSLKNILLPNERKSALKTLGYYILFFIIGTNLLVIFSMIWLVIFHRLFDFNLSDLQINSFIDNFGVYADLISDALSLYWLYYYTKKHGILTLRKINLTWKDILLIIGSFIAITLFSYGITTVFDLFNASVQTPNNQTVVEDYLKISPLPMIISAVFLAPLKEEWLTRKLIIGSIFKNHPVIGVIVSSLCFGLLHMIAGFSIFGLLQYSLAGLLFGILYVRTKKIEVSIAAHFLNNFISICIFYFSLK</sequence>
<dbReference type="GO" id="GO:0080120">
    <property type="term" value="P:CAAX-box protein maturation"/>
    <property type="evidence" value="ECO:0007669"/>
    <property type="project" value="UniProtKB-ARBA"/>
</dbReference>
<dbReference type="RefSeq" id="WP_209401470.1">
    <property type="nucleotide sequence ID" value="NZ_JAGIYQ010000001.1"/>
</dbReference>
<dbReference type="GO" id="GO:0008237">
    <property type="term" value="F:metallopeptidase activity"/>
    <property type="evidence" value="ECO:0007669"/>
    <property type="project" value="UniProtKB-KW"/>
</dbReference>
<evidence type="ECO:0000259" key="2">
    <source>
        <dbReference type="Pfam" id="PF02517"/>
    </source>
</evidence>
<dbReference type="EMBL" id="JAGIYQ010000001">
    <property type="protein sequence ID" value="MBP0723761.1"/>
    <property type="molecule type" value="Genomic_DNA"/>
</dbReference>
<dbReference type="GO" id="GO:0004175">
    <property type="term" value="F:endopeptidase activity"/>
    <property type="evidence" value="ECO:0007669"/>
    <property type="project" value="UniProtKB-ARBA"/>
</dbReference>
<gene>
    <name evidence="3" type="ORF">J5Y03_01025</name>
</gene>
<keyword evidence="3" id="KW-0482">Metalloprotease</keyword>
<keyword evidence="4" id="KW-1185">Reference proteome</keyword>
<feature type="transmembrane region" description="Helical" evidence="1">
    <location>
        <begin position="233"/>
        <end position="253"/>
    </location>
</feature>
<organism evidence="3 4">
    <name type="scientific">Gottfriedia endophytica</name>
    <dbReference type="NCBI Taxonomy" id="2820819"/>
    <lineage>
        <taxon>Bacteria</taxon>
        <taxon>Bacillati</taxon>
        <taxon>Bacillota</taxon>
        <taxon>Bacilli</taxon>
        <taxon>Bacillales</taxon>
        <taxon>Bacillaceae</taxon>
        <taxon>Gottfriedia</taxon>
    </lineage>
</organism>